<keyword evidence="2" id="KW-0812">Transmembrane</keyword>
<keyword evidence="2" id="KW-0472">Membrane</keyword>
<dbReference type="Proteomes" id="UP000019118">
    <property type="component" value="Unassembled WGS sequence"/>
</dbReference>
<keyword evidence="4" id="KW-1185">Reference proteome</keyword>
<dbReference type="EnsemblMetazoa" id="XM_019903231.1">
    <property type="protein sequence ID" value="XP_019758790.1"/>
    <property type="gene ID" value="LOC109536827"/>
</dbReference>
<dbReference type="RefSeq" id="XP_019758790.1">
    <property type="nucleotide sequence ID" value="XM_019903231.2"/>
</dbReference>
<feature type="region of interest" description="Disordered" evidence="1">
    <location>
        <begin position="251"/>
        <end position="272"/>
    </location>
</feature>
<dbReference type="AlphaFoldDB" id="A0AAR5PCJ4"/>
<name>A0AAR5PCJ4_DENPD</name>
<evidence type="ECO:0000313" key="4">
    <source>
        <dbReference type="Proteomes" id="UP000019118"/>
    </source>
</evidence>
<proteinExistence type="predicted"/>
<evidence type="ECO:0000256" key="1">
    <source>
        <dbReference type="SAM" id="MobiDB-lite"/>
    </source>
</evidence>
<feature type="region of interest" description="Disordered" evidence="1">
    <location>
        <begin position="184"/>
        <end position="237"/>
    </location>
</feature>
<dbReference type="GeneID" id="109536827"/>
<feature type="compositionally biased region" description="Basic and acidic residues" evidence="1">
    <location>
        <begin position="412"/>
        <end position="425"/>
    </location>
</feature>
<evidence type="ECO:0000313" key="3">
    <source>
        <dbReference type="EnsemblMetazoa" id="XP_019758790.1"/>
    </source>
</evidence>
<organism evidence="3 4">
    <name type="scientific">Dendroctonus ponderosae</name>
    <name type="common">Mountain pine beetle</name>
    <dbReference type="NCBI Taxonomy" id="77166"/>
    <lineage>
        <taxon>Eukaryota</taxon>
        <taxon>Metazoa</taxon>
        <taxon>Ecdysozoa</taxon>
        <taxon>Arthropoda</taxon>
        <taxon>Hexapoda</taxon>
        <taxon>Insecta</taxon>
        <taxon>Pterygota</taxon>
        <taxon>Neoptera</taxon>
        <taxon>Endopterygota</taxon>
        <taxon>Coleoptera</taxon>
        <taxon>Polyphaga</taxon>
        <taxon>Cucujiformia</taxon>
        <taxon>Curculionidae</taxon>
        <taxon>Scolytinae</taxon>
        <taxon>Dendroctonus</taxon>
    </lineage>
</organism>
<accession>A0AAR5PCJ4</accession>
<reference evidence="3" key="2">
    <citation type="submission" date="2024-08" db="UniProtKB">
        <authorList>
            <consortium name="EnsemblMetazoa"/>
        </authorList>
    </citation>
    <scope>IDENTIFICATION</scope>
</reference>
<feature type="transmembrane region" description="Helical" evidence="2">
    <location>
        <begin position="70"/>
        <end position="95"/>
    </location>
</feature>
<feature type="region of interest" description="Disordered" evidence="1">
    <location>
        <begin position="404"/>
        <end position="425"/>
    </location>
</feature>
<keyword evidence="2" id="KW-1133">Transmembrane helix</keyword>
<reference evidence="4" key="1">
    <citation type="journal article" date="2013" name="Genome Biol.">
        <title>Draft genome of the mountain pine beetle, Dendroctonus ponderosae Hopkins, a major forest pest.</title>
        <authorList>
            <person name="Keeling C.I."/>
            <person name="Yuen M.M."/>
            <person name="Liao N.Y."/>
            <person name="Docking T.R."/>
            <person name="Chan S.K."/>
            <person name="Taylor G.A."/>
            <person name="Palmquist D.L."/>
            <person name="Jackman S.D."/>
            <person name="Nguyen A."/>
            <person name="Li M."/>
            <person name="Henderson H."/>
            <person name="Janes J.K."/>
            <person name="Zhao Y."/>
            <person name="Pandoh P."/>
            <person name="Moore R."/>
            <person name="Sperling F.A."/>
            <person name="Huber D.P."/>
            <person name="Birol I."/>
            <person name="Jones S.J."/>
            <person name="Bohlmann J."/>
        </authorList>
    </citation>
    <scope>NUCLEOTIDE SEQUENCE</scope>
</reference>
<evidence type="ECO:0000256" key="2">
    <source>
        <dbReference type="SAM" id="Phobius"/>
    </source>
</evidence>
<dbReference type="KEGG" id="dpa:109536827"/>
<sequence>MATTESTWTKINHTGTPPWKFLGSVSSVSPATSFETDLESTTTKPQDSYNGTGYYIDDDGESVLNDLKTVLMACVATLAPLVILVITMFGIRIMWIQYKTRKKARRFDGNSARENTLESISKPLHSHLLSDKDSTDTHLDISTEAVEICEDRSTTQHNRPNNVNGSIITMTLKNNHLIVETEERNDIEEDSRETTVRYSPSTRDGVFVVEVQQGVRRSPGSGGPTSLAEPERSGSLSDECALVHNPPERFSDEETLEECDGSEYSPETASQKISLTDISSQAKTGLSTSNTSLGSQRQSYCYTSQYCYDQGNYGYNVYLGYPNNSSSGRIAENNKPKITSALYKTTASRGVKSMSFDVDSNDRLREKLVLSHNSSLDNVLESNGFEEFSSNLYKSKLLPENELSLNESSSELDVRQQAHTDIDSN</sequence>
<protein>
    <submittedName>
        <fullName evidence="3">Uncharacterized protein</fullName>
    </submittedName>
</protein>